<protein>
    <submittedName>
        <fullName evidence="1">Uncharacterized protein</fullName>
    </submittedName>
</protein>
<proteinExistence type="predicted"/>
<organism evidence="1">
    <name type="scientific">viral metagenome</name>
    <dbReference type="NCBI Taxonomy" id="1070528"/>
    <lineage>
        <taxon>unclassified sequences</taxon>
        <taxon>metagenomes</taxon>
        <taxon>organismal metagenomes</taxon>
    </lineage>
</organism>
<accession>A0A6C0BJG0</accession>
<name>A0A6C0BJG0_9ZZZZ</name>
<dbReference type="EMBL" id="MN739162">
    <property type="protein sequence ID" value="QHS91473.1"/>
    <property type="molecule type" value="Genomic_DNA"/>
</dbReference>
<reference evidence="1" key="1">
    <citation type="journal article" date="2020" name="Nature">
        <title>Giant virus diversity and host interactions through global metagenomics.</title>
        <authorList>
            <person name="Schulz F."/>
            <person name="Roux S."/>
            <person name="Paez-Espino D."/>
            <person name="Jungbluth S."/>
            <person name="Walsh D.A."/>
            <person name="Denef V.J."/>
            <person name="McMahon K.D."/>
            <person name="Konstantinidis K.T."/>
            <person name="Eloe-Fadrosh E.A."/>
            <person name="Kyrpides N.C."/>
            <person name="Woyke T."/>
        </authorList>
    </citation>
    <scope>NUCLEOTIDE SEQUENCE</scope>
    <source>
        <strain evidence="1">GVMAG-M-3300013006-15</strain>
    </source>
</reference>
<evidence type="ECO:0000313" key="1">
    <source>
        <dbReference type="EMBL" id="QHS91473.1"/>
    </source>
</evidence>
<sequence length="159" mass="19798">MSESFERFWFSRDCDGYTPDVVLSSIINLLTKKYSEQKFTFAYSPKELKKRLVKYFYLSFTIRYERTKRVQGPMSPARIPYEWTDKEEHEWQQAYWYHFDSLFWEQIFGKEMSWEDPVYRWRYELPSIFQTYTIRSRDKLIVLEDPYDVEDDWNYEPDN</sequence>
<dbReference type="AlphaFoldDB" id="A0A6C0BJG0"/>